<comment type="caution">
    <text evidence="4">The sequence shown here is derived from an EMBL/GenBank/DDBJ whole genome shotgun (WGS) entry which is preliminary data.</text>
</comment>
<evidence type="ECO:0000313" key="5">
    <source>
        <dbReference type="Proteomes" id="UP000018320"/>
    </source>
</evidence>
<dbReference type="Gene3D" id="1.10.510.10">
    <property type="entry name" value="Transferase(Phosphotransferase) domain 1"/>
    <property type="match status" value="1"/>
</dbReference>
<dbReference type="VEuPathDB" id="GiardiaDB:QR46_2972"/>
<feature type="compositionally biased region" description="Polar residues" evidence="2">
    <location>
        <begin position="449"/>
        <end position="464"/>
    </location>
</feature>
<dbReference type="InterPro" id="IPR036770">
    <property type="entry name" value="Ankyrin_rpt-contain_sf"/>
</dbReference>
<keyword evidence="4" id="KW-0418">Kinase</keyword>
<dbReference type="VEuPathDB" id="GiardiaDB:GL50581_1939"/>
<evidence type="ECO:0000256" key="2">
    <source>
        <dbReference type="SAM" id="MobiDB-lite"/>
    </source>
</evidence>
<dbReference type="PROSITE" id="PS50088">
    <property type="entry name" value="ANK_REPEAT"/>
    <property type="match status" value="2"/>
</dbReference>
<dbReference type="PANTHER" id="PTHR24120:SF4">
    <property type="entry name" value="GH07239P"/>
    <property type="match status" value="1"/>
</dbReference>
<protein>
    <submittedName>
        <fullName evidence="4">Serine/threonine protein kinase</fullName>
    </submittedName>
</protein>
<feature type="repeat" description="ANK" evidence="1">
    <location>
        <begin position="749"/>
        <end position="781"/>
    </location>
</feature>
<dbReference type="InterPro" id="IPR002110">
    <property type="entry name" value="Ankyrin_rpt"/>
</dbReference>
<dbReference type="GO" id="GO:0005524">
    <property type="term" value="F:ATP binding"/>
    <property type="evidence" value="ECO:0007669"/>
    <property type="project" value="InterPro"/>
</dbReference>
<dbReference type="PROSITE" id="PS50297">
    <property type="entry name" value="ANK_REP_REGION"/>
    <property type="match status" value="1"/>
</dbReference>
<dbReference type="Pfam" id="PF12796">
    <property type="entry name" value="Ank_2"/>
    <property type="match status" value="3"/>
</dbReference>
<dbReference type="SUPFAM" id="SSF56112">
    <property type="entry name" value="Protein kinase-like (PK-like)"/>
    <property type="match status" value="1"/>
</dbReference>
<gene>
    <name evidence="4" type="ORF">DHA2_16879</name>
</gene>
<dbReference type="Proteomes" id="UP000018320">
    <property type="component" value="Unassembled WGS sequence"/>
</dbReference>
<dbReference type="SMART" id="SM00248">
    <property type="entry name" value="ANK"/>
    <property type="match status" value="10"/>
</dbReference>
<dbReference type="AlphaFoldDB" id="V6TKY6"/>
<proteinExistence type="predicted"/>
<feature type="region of interest" description="Disordered" evidence="2">
    <location>
        <begin position="443"/>
        <end position="464"/>
    </location>
</feature>
<reference evidence="4 5" key="2">
    <citation type="journal article" date="2013" name="Genome Biol. Evol.">
        <title>Genome sequencing of Giardia lamblia genotypes A2 and B isolates (DH and GS) and comparative analysis with the genomes of genotypes A1 and E (WB and Pig).</title>
        <authorList>
            <person name="Adam R.D."/>
            <person name="Dahlstrom E.W."/>
            <person name="Martens C.A."/>
            <person name="Bruno D.P."/>
            <person name="Barbian K.D."/>
            <person name="Ricklefs S.M."/>
            <person name="Hernandez M.M."/>
            <person name="Narla N.P."/>
            <person name="Patel R.B."/>
            <person name="Porcella S.F."/>
            <person name="Nash T.E."/>
        </authorList>
    </citation>
    <scope>NUCLEOTIDE SEQUENCE [LARGE SCALE GENOMIC DNA]</scope>
    <source>
        <strain evidence="4 5">DH</strain>
    </source>
</reference>
<feature type="repeat" description="ANK" evidence="1">
    <location>
        <begin position="656"/>
        <end position="688"/>
    </location>
</feature>
<dbReference type="InterPro" id="IPR011009">
    <property type="entry name" value="Kinase-like_dom_sf"/>
</dbReference>
<dbReference type="PROSITE" id="PS50011">
    <property type="entry name" value="PROTEIN_KINASE_DOM"/>
    <property type="match status" value="1"/>
</dbReference>
<dbReference type="Pfam" id="PF00069">
    <property type="entry name" value="Pkinase"/>
    <property type="match status" value="1"/>
</dbReference>
<evidence type="ECO:0000259" key="3">
    <source>
        <dbReference type="PROSITE" id="PS50011"/>
    </source>
</evidence>
<name>V6TKY6_GIAIN</name>
<dbReference type="Gene3D" id="3.30.200.20">
    <property type="entry name" value="Phosphorylase Kinase, domain 1"/>
    <property type="match status" value="1"/>
</dbReference>
<dbReference type="EMBL" id="AHGT01000003">
    <property type="protein sequence ID" value="ESU39406.1"/>
    <property type="molecule type" value="Genomic_DNA"/>
</dbReference>
<dbReference type="PANTHER" id="PTHR24120">
    <property type="entry name" value="GH07239P"/>
    <property type="match status" value="1"/>
</dbReference>
<reference evidence="5" key="1">
    <citation type="submission" date="2012-02" db="EMBL/GenBank/DDBJ databases">
        <title>Genome sequencing of Giardia lamblia Genotypes A2 and B isolates (DH and GS) and comparative analysis with the genomes of Genotypes A1 and E (WB and Pig).</title>
        <authorList>
            <person name="Adam R."/>
            <person name="Dahlstrom E."/>
            <person name="Martens C."/>
            <person name="Bruno D."/>
            <person name="Barbian K."/>
            <person name="Porcella S.F."/>
            <person name="Nash T."/>
        </authorList>
    </citation>
    <scope>NUCLEOTIDE SEQUENCE</scope>
    <source>
        <strain evidence="5">DH</strain>
    </source>
</reference>
<dbReference type="Gene3D" id="1.25.40.20">
    <property type="entry name" value="Ankyrin repeat-containing domain"/>
    <property type="match status" value="3"/>
</dbReference>
<feature type="domain" description="Protein kinase" evidence="3">
    <location>
        <begin position="19"/>
        <end position="295"/>
    </location>
</feature>
<dbReference type="InterPro" id="IPR000719">
    <property type="entry name" value="Prot_kinase_dom"/>
</dbReference>
<accession>V6TKY6</accession>
<organism evidence="4 5">
    <name type="scientific">Giardia intestinalis</name>
    <name type="common">Giardia lamblia</name>
    <dbReference type="NCBI Taxonomy" id="5741"/>
    <lineage>
        <taxon>Eukaryota</taxon>
        <taxon>Metamonada</taxon>
        <taxon>Diplomonadida</taxon>
        <taxon>Hexamitidae</taxon>
        <taxon>Giardiinae</taxon>
        <taxon>Giardia</taxon>
    </lineage>
</organism>
<dbReference type="SMART" id="SM00220">
    <property type="entry name" value="S_TKc"/>
    <property type="match status" value="1"/>
</dbReference>
<dbReference type="SUPFAM" id="SSF48403">
    <property type="entry name" value="Ankyrin repeat"/>
    <property type="match status" value="2"/>
</dbReference>
<dbReference type="GO" id="GO:0004674">
    <property type="term" value="F:protein serine/threonine kinase activity"/>
    <property type="evidence" value="ECO:0007669"/>
    <property type="project" value="UniProtKB-KW"/>
</dbReference>
<sequence>MRNFAMISLIGYEAFIKKYRFCSEVPQSGYDKVYRVESKHGGNFYTCREISYSNMVQDSIAIDPGIFTALLAIEHPCIAKIYDIYHDTTAKKLYIVTELLEDSTLETLVAAHLRINESMIEEVVWRVAAYLSSALYYFLFQFQKKSICAIFKRFITPQDCVVCRTGLVKLLLTDLIFIVNPNYTKLMSHQKQCYCAPEILLHLQYSDKSEMWSLGCILYELCTLKRFIEDPNPMLVRNQAEAAENRIVLPGYSEDICNLLNGLLRYEPGNRYSAEYICSIKQCTLVLDTIREHFLATQKYERDYIPVYNGSYSWAHNSTAPAVYNQLSPSSLRTHADAYRPEQLTVHGSGTYSYDPSKQLVQTFTPATSTVYSNSVASQPQTDVIPTSVDSRTERRDRDPAAITYIDGYAAKYSPVLYDSHIMSNRSGVEKLMSPLQAIDGPAKPDWNGASTASRVSPEANTAGSIFQQPTSYTLQNMLYEQSHHPSTQSSYGTYAPLGATDTSERAIPYDMVGHPSLPADSAVVSVQPPHLVQKPRPLEIEDLRQSRPVPNYQAASQAVIVADIESRLSLMDRVKSRSANVKGLGSDATLLMLAVVNFDNNEVLRHLALAGKRTHEGVSALMLAASVGNTYAIRSILERVGTAGQKETRMQDYSNGKTALMYAVEGQHEEAVDVLAKHEATMTLNDGTTALMLAAVRENVEIVKRLANLEGGMVDSIGRTALMHAMGIHNYKAVSILAKWEGEKQDHNGLTPLMIAAKLGDNELVDILKLCGLNLRTPAGETALMAAAAAGHVAVCRTLAPQYAGAANIIGMTALMYAAEAGHEEICEALLPYEKGKRDTAGRTALMYAASTGQVGCVRKLLHAEERMRATDGSTALIIAAELGFTAVVAELVKREAGIARFSDETALSMAIMNNRRDCVQLLLKAEGMLKCPGGMTPVEYAAHLNRPELSTILRSLSFNED</sequence>
<keyword evidence="1" id="KW-0040">ANK repeat</keyword>
<evidence type="ECO:0000313" key="4">
    <source>
        <dbReference type="EMBL" id="ESU39406.1"/>
    </source>
</evidence>
<dbReference type="VEuPathDB" id="GiardiaDB:GL50803_0016879"/>
<keyword evidence="4" id="KW-0723">Serine/threonine-protein kinase</keyword>
<evidence type="ECO:0000256" key="1">
    <source>
        <dbReference type="PROSITE-ProRule" id="PRU00023"/>
    </source>
</evidence>
<dbReference type="VEuPathDB" id="GiardiaDB:DHA2_16879"/>
<keyword evidence="4" id="KW-0808">Transferase</keyword>